<evidence type="ECO:0000313" key="6">
    <source>
        <dbReference type="Proteomes" id="UP000254060"/>
    </source>
</evidence>
<feature type="compositionally biased region" description="Polar residues" evidence="4">
    <location>
        <begin position="1"/>
        <end position="11"/>
    </location>
</feature>
<dbReference type="InterPro" id="IPR008863">
    <property type="entry name" value="Toxic_anion-R_TelA"/>
</dbReference>
<evidence type="ECO:0000256" key="4">
    <source>
        <dbReference type="SAM" id="MobiDB-lite"/>
    </source>
</evidence>
<reference evidence="5 6" key="1">
    <citation type="submission" date="2018-06" db="EMBL/GenBank/DDBJ databases">
        <authorList>
            <consortium name="Pathogen Informatics"/>
            <person name="Doyle S."/>
        </authorList>
    </citation>
    <scope>NUCLEOTIDE SEQUENCE [LARGE SCALE GENOMIC DNA]</scope>
    <source>
        <strain evidence="5 6">NCTC13163</strain>
    </source>
</reference>
<name>A0A377FU47_9BACL</name>
<accession>A0A377FU47</accession>
<dbReference type="PANTHER" id="PTHR38432">
    <property type="entry name" value="TELA-LIKE PROTEIN SAOUHSC_01408"/>
    <property type="match status" value="1"/>
</dbReference>
<dbReference type="STRING" id="1397694.GCA_000702585_02197"/>
<comment type="similarity">
    <text evidence="1 2">Belongs to the TelA family.</text>
</comment>
<dbReference type="Proteomes" id="UP000254060">
    <property type="component" value="Unassembled WGS sequence"/>
</dbReference>
<evidence type="ECO:0000256" key="3">
    <source>
        <dbReference type="SAM" id="Coils"/>
    </source>
</evidence>
<keyword evidence="3" id="KW-0175">Coiled coil</keyword>
<evidence type="ECO:0000256" key="2">
    <source>
        <dbReference type="PIRNR" id="PIRNR026508"/>
    </source>
</evidence>
<evidence type="ECO:0000256" key="1">
    <source>
        <dbReference type="ARBA" id="ARBA00005541"/>
    </source>
</evidence>
<dbReference type="AlphaFoldDB" id="A0A377FU47"/>
<sequence length="411" mass="47600">MTSSNETNWQSWPEEELTSETKTKTETETESISDPSMDWSAMTAKHEVPAIQVKPDVPDQHRERITRLAESIDIKKTDSVMLFGSSVQRELSQFSDQILTEVRMKDGGDAGKLLSDLMQNVRKMDPDMLQPEKKSFVDNLPLIGRAKKKAENYKLQFEKMNVYLEEVIHNLDRAKFGLMKDITMLDQMYDKNKRYFEELNVYIAAGETKLDHVRDHEIAPLRQEVELSRDQVKLQQLNDMIQLADRFEKKLHDLKLSRTISLQMAPQIRVIQQNNQILAEKIESAVVNTIPLWKNQVVLALSLTRQKTALRMQQDVTKTTNQLLEQNSKMLKDSSIEIAKENEKGIVSVESLKVAHENLLSTLDETLRIQQEGKQKRREAERELDRMEHELKEKVIEIAAKNKELPKDTGY</sequence>
<dbReference type="EMBL" id="UGGP01000001">
    <property type="protein sequence ID" value="STO08331.1"/>
    <property type="molecule type" value="Genomic_DNA"/>
</dbReference>
<evidence type="ECO:0000313" key="5">
    <source>
        <dbReference type="EMBL" id="STO08331.1"/>
    </source>
</evidence>
<feature type="coiled-coil region" evidence="3">
    <location>
        <begin position="363"/>
        <end position="404"/>
    </location>
</feature>
<dbReference type="OrthoDB" id="9768858at2"/>
<dbReference type="Pfam" id="PF05816">
    <property type="entry name" value="TelA"/>
    <property type="match status" value="1"/>
</dbReference>
<dbReference type="PANTHER" id="PTHR38432:SF1">
    <property type="entry name" value="TELA-LIKE PROTEIN SAOUHSC_01408"/>
    <property type="match status" value="1"/>
</dbReference>
<dbReference type="PIRSF" id="PIRSF026508">
    <property type="entry name" value="TelA"/>
    <property type="match status" value="1"/>
</dbReference>
<gene>
    <name evidence="5" type="ORF">NCTC13163_01701</name>
</gene>
<protein>
    <submittedName>
        <fullName evidence="5">TelA-like protein SA1238</fullName>
    </submittedName>
</protein>
<organism evidence="5 6">
    <name type="scientific">Exiguobacterium aurantiacum</name>
    <dbReference type="NCBI Taxonomy" id="33987"/>
    <lineage>
        <taxon>Bacteria</taxon>
        <taxon>Bacillati</taxon>
        <taxon>Bacillota</taxon>
        <taxon>Bacilli</taxon>
        <taxon>Bacillales</taxon>
        <taxon>Bacillales Family XII. Incertae Sedis</taxon>
        <taxon>Exiguobacterium</taxon>
    </lineage>
</organism>
<proteinExistence type="inferred from homology"/>
<dbReference type="RefSeq" id="WP_024370232.1">
    <property type="nucleotide sequence ID" value="NZ_UGGP01000001.1"/>
</dbReference>
<feature type="region of interest" description="Disordered" evidence="4">
    <location>
        <begin position="1"/>
        <end position="37"/>
    </location>
</feature>